<protein>
    <submittedName>
        <fullName evidence="1">Uncharacterized protein</fullName>
    </submittedName>
</protein>
<reference evidence="1 2" key="1">
    <citation type="submission" date="2020-02" db="EMBL/GenBank/DDBJ databases">
        <title>Paraburkholderia simonii sp. nov. and Paraburkholderia youngii sp. nov. Brazilian and Mexican Mimosa-associated rhizobia.</title>
        <authorList>
            <person name="Mavima L."/>
            <person name="Beukes C.W."/>
            <person name="Chan W.Y."/>
            <person name="Palmer M."/>
            <person name="De Meyer S.E."/>
            <person name="James E.K."/>
            <person name="Venter S.N."/>
            <person name="Steenkamp E.T."/>
        </authorList>
    </citation>
    <scope>NUCLEOTIDE SEQUENCE [LARGE SCALE GENOMIC DNA]</scope>
    <source>
        <strain evidence="1 2">JPY169</strain>
    </source>
</reference>
<proteinExistence type="predicted"/>
<sequence length="81" mass="8284">MKIKKEAGGVPTYGRGIALLRTANAAASGQHSSCTALIRSRANGSTTTRGNAGFDTITINCLGAANENSGEINLKISSAFK</sequence>
<dbReference type="EMBL" id="JAALDK010000001">
    <property type="protein sequence ID" value="NUX99993.1"/>
    <property type="molecule type" value="Genomic_DNA"/>
</dbReference>
<evidence type="ECO:0000313" key="2">
    <source>
        <dbReference type="Proteomes" id="UP000594380"/>
    </source>
</evidence>
<organism evidence="1 2">
    <name type="scientific">Paraburkholderia youngii</name>
    <dbReference type="NCBI Taxonomy" id="2782701"/>
    <lineage>
        <taxon>Bacteria</taxon>
        <taxon>Pseudomonadati</taxon>
        <taxon>Pseudomonadota</taxon>
        <taxon>Betaproteobacteria</taxon>
        <taxon>Burkholderiales</taxon>
        <taxon>Burkholderiaceae</taxon>
        <taxon>Paraburkholderia</taxon>
    </lineage>
</organism>
<gene>
    <name evidence="1" type="ORF">G5S42_09825</name>
</gene>
<dbReference type="AlphaFoldDB" id="A0A7Y6JY08"/>
<accession>A0A7Y6JY08</accession>
<dbReference type="RefSeq" id="WP_176106562.1">
    <property type="nucleotide sequence ID" value="NZ_JAALDK010000001.1"/>
</dbReference>
<comment type="caution">
    <text evidence="1">The sequence shown here is derived from an EMBL/GenBank/DDBJ whole genome shotgun (WGS) entry which is preliminary data.</text>
</comment>
<evidence type="ECO:0000313" key="1">
    <source>
        <dbReference type="EMBL" id="NUX99993.1"/>
    </source>
</evidence>
<name>A0A7Y6JY08_9BURK</name>
<dbReference type="GeneID" id="301100631"/>
<dbReference type="Proteomes" id="UP000594380">
    <property type="component" value="Unassembled WGS sequence"/>
</dbReference>